<gene>
    <name evidence="1" type="ORF">CLV84_0862</name>
</gene>
<organism evidence="1 2">
    <name type="scientific">Neolewinella xylanilytica</name>
    <dbReference type="NCBI Taxonomy" id="1514080"/>
    <lineage>
        <taxon>Bacteria</taxon>
        <taxon>Pseudomonadati</taxon>
        <taxon>Bacteroidota</taxon>
        <taxon>Saprospiria</taxon>
        <taxon>Saprospirales</taxon>
        <taxon>Lewinellaceae</taxon>
        <taxon>Neolewinella</taxon>
    </lineage>
</organism>
<dbReference type="OrthoDB" id="1492272at2"/>
<dbReference type="PROSITE" id="PS51257">
    <property type="entry name" value="PROKAR_LIPOPROTEIN"/>
    <property type="match status" value="1"/>
</dbReference>
<dbReference type="EMBL" id="PTJC01000005">
    <property type="protein sequence ID" value="PPK87903.1"/>
    <property type="molecule type" value="Genomic_DNA"/>
</dbReference>
<dbReference type="RefSeq" id="WP_104418482.1">
    <property type="nucleotide sequence ID" value="NZ_PTJC01000005.1"/>
</dbReference>
<accession>A0A2S6I8U0</accession>
<proteinExistence type="predicted"/>
<reference evidence="1 2" key="1">
    <citation type="submission" date="2018-02" db="EMBL/GenBank/DDBJ databases">
        <title>Genomic Encyclopedia of Archaeal and Bacterial Type Strains, Phase II (KMG-II): from individual species to whole genera.</title>
        <authorList>
            <person name="Goeker M."/>
        </authorList>
    </citation>
    <scope>NUCLEOTIDE SEQUENCE [LARGE SCALE GENOMIC DNA]</scope>
    <source>
        <strain evidence="1 2">DSM 29526</strain>
    </source>
</reference>
<protein>
    <submittedName>
        <fullName evidence="1">Uncharacterized protein</fullName>
    </submittedName>
</protein>
<dbReference type="AlphaFoldDB" id="A0A2S6I8U0"/>
<evidence type="ECO:0000313" key="1">
    <source>
        <dbReference type="EMBL" id="PPK87903.1"/>
    </source>
</evidence>
<evidence type="ECO:0000313" key="2">
    <source>
        <dbReference type="Proteomes" id="UP000237662"/>
    </source>
</evidence>
<dbReference type="Proteomes" id="UP000237662">
    <property type="component" value="Unassembled WGS sequence"/>
</dbReference>
<keyword evidence="2" id="KW-1185">Reference proteome</keyword>
<comment type="caution">
    <text evidence="1">The sequence shown here is derived from an EMBL/GenBank/DDBJ whole genome shotgun (WGS) entry which is preliminary data.</text>
</comment>
<name>A0A2S6I8U0_9BACT</name>
<sequence>MRTFAILLCCLICACAGDEDIRDYYYPVRELTEGLVYEYENTGNFDPAPYEYWYYLGIDQDSALYLSSTRYADGMTPVQVATERVRNDGVYLQKLTVYPPDTGGIRQQTEADILYDRTFPFYPADERATGYRVRFTPPGNPDAENYVSLNRYYRGDTTLEVMGETYEGVVFDLQGEVSLRDLREGDISPTFSGYEIYARDIGLVEYRRDLGAGGVAGGKLVRRIDMAEFIAAPKQ</sequence>